<feature type="compositionally biased region" description="Low complexity" evidence="1">
    <location>
        <begin position="128"/>
        <end position="142"/>
    </location>
</feature>
<feature type="region of interest" description="Disordered" evidence="1">
    <location>
        <begin position="1"/>
        <end position="27"/>
    </location>
</feature>
<keyword evidence="3" id="KW-1185">Reference proteome</keyword>
<reference evidence="2" key="1">
    <citation type="submission" date="2023-03" db="EMBL/GenBank/DDBJ databases">
        <title>Massive genome expansion in bonnet fungi (Mycena s.s.) driven by repeated elements and novel gene families across ecological guilds.</title>
        <authorList>
            <consortium name="Lawrence Berkeley National Laboratory"/>
            <person name="Harder C.B."/>
            <person name="Miyauchi S."/>
            <person name="Viragh M."/>
            <person name="Kuo A."/>
            <person name="Thoen E."/>
            <person name="Andreopoulos B."/>
            <person name="Lu D."/>
            <person name="Skrede I."/>
            <person name="Drula E."/>
            <person name="Henrissat B."/>
            <person name="Morin E."/>
            <person name="Kohler A."/>
            <person name="Barry K."/>
            <person name="LaButti K."/>
            <person name="Morin E."/>
            <person name="Salamov A."/>
            <person name="Lipzen A."/>
            <person name="Mereny Z."/>
            <person name="Hegedus B."/>
            <person name="Baldrian P."/>
            <person name="Stursova M."/>
            <person name="Weitz H."/>
            <person name="Taylor A."/>
            <person name="Grigoriev I.V."/>
            <person name="Nagy L.G."/>
            <person name="Martin F."/>
            <person name="Kauserud H."/>
        </authorList>
    </citation>
    <scope>NUCLEOTIDE SEQUENCE</scope>
    <source>
        <strain evidence="2">CBHHK182m</strain>
    </source>
</reference>
<feature type="compositionally biased region" description="Gly residues" evidence="1">
    <location>
        <begin position="92"/>
        <end position="107"/>
    </location>
</feature>
<evidence type="ECO:0000313" key="2">
    <source>
        <dbReference type="EMBL" id="KAJ7722389.1"/>
    </source>
</evidence>
<accession>A0AAD7MLN4</accession>
<organism evidence="2 3">
    <name type="scientific">Mycena metata</name>
    <dbReference type="NCBI Taxonomy" id="1033252"/>
    <lineage>
        <taxon>Eukaryota</taxon>
        <taxon>Fungi</taxon>
        <taxon>Dikarya</taxon>
        <taxon>Basidiomycota</taxon>
        <taxon>Agaricomycotina</taxon>
        <taxon>Agaricomycetes</taxon>
        <taxon>Agaricomycetidae</taxon>
        <taxon>Agaricales</taxon>
        <taxon>Marasmiineae</taxon>
        <taxon>Mycenaceae</taxon>
        <taxon>Mycena</taxon>
    </lineage>
</organism>
<dbReference type="Proteomes" id="UP001215598">
    <property type="component" value="Unassembled WGS sequence"/>
</dbReference>
<evidence type="ECO:0000313" key="3">
    <source>
        <dbReference type="Proteomes" id="UP001215598"/>
    </source>
</evidence>
<feature type="compositionally biased region" description="Low complexity" evidence="1">
    <location>
        <begin position="108"/>
        <end position="118"/>
    </location>
</feature>
<name>A0AAD7MLN4_9AGAR</name>
<feature type="compositionally biased region" description="Low complexity" evidence="1">
    <location>
        <begin position="1"/>
        <end position="22"/>
    </location>
</feature>
<proteinExistence type="predicted"/>
<evidence type="ECO:0000256" key="1">
    <source>
        <dbReference type="SAM" id="MobiDB-lite"/>
    </source>
</evidence>
<feature type="region of interest" description="Disordered" evidence="1">
    <location>
        <begin position="67"/>
        <end position="211"/>
    </location>
</feature>
<dbReference type="EMBL" id="JARKIB010000220">
    <property type="protein sequence ID" value="KAJ7722389.1"/>
    <property type="molecule type" value="Genomic_DNA"/>
</dbReference>
<sequence>MSSTNTQPKSSSSSASVGTKLKGGVQVAKGMADTVRGTTGAAIDSIEKRDSSLNDDMVRRGRAEIEQGISMIKGHTADTTPVGAHNATGNNNGPGGSLQGWGSGINGGNTNATTNTTGFPPPKGQEYAQNSTTANANANMNSDLGRGPNAYSGGNVDQQPPQYPNPGGAPPQDYKGMGYTNPTQMGNRPVGDAMVGEQGYQQRQNADQTFH</sequence>
<feature type="compositionally biased region" description="Polar residues" evidence="1">
    <location>
        <begin position="199"/>
        <end position="211"/>
    </location>
</feature>
<protein>
    <submittedName>
        <fullName evidence="2">Uncharacterized protein</fullName>
    </submittedName>
</protein>
<gene>
    <name evidence="2" type="ORF">B0H16DRAFT_357423</name>
</gene>
<comment type="caution">
    <text evidence="2">The sequence shown here is derived from an EMBL/GenBank/DDBJ whole genome shotgun (WGS) entry which is preliminary data.</text>
</comment>
<dbReference type="AlphaFoldDB" id="A0AAD7MLN4"/>